<dbReference type="PhylomeDB" id="B4NLN6"/>
<dbReference type="AlphaFoldDB" id="B4NLN6"/>
<protein>
    <submittedName>
        <fullName evidence="2">Uncharacterized protein</fullName>
    </submittedName>
</protein>
<sequence length="139" mass="15592">MAHLPKCFGRLLHPGVVLTHELNQKMIAFMTMSDERAELDSVIGRLRQQQDETENNLAEALSEDDFQGALRGRPVTDSNEEELHEICNQHLGRIIEKLATNYERLVYLDAEIRKMKSTIEKGITAVNEQAAAAAAESAM</sequence>
<reference evidence="2 3" key="1">
    <citation type="journal article" date="2007" name="Nature">
        <title>Evolution of genes and genomes on the Drosophila phylogeny.</title>
        <authorList>
            <consortium name="Drosophila 12 Genomes Consortium"/>
            <person name="Clark A.G."/>
            <person name="Eisen M.B."/>
            <person name="Smith D.R."/>
            <person name="Bergman C.M."/>
            <person name="Oliver B."/>
            <person name="Markow T.A."/>
            <person name="Kaufman T.C."/>
            <person name="Kellis M."/>
            <person name="Gelbart W."/>
            <person name="Iyer V.N."/>
            <person name="Pollard D.A."/>
            <person name="Sackton T.B."/>
            <person name="Larracuente A.M."/>
            <person name="Singh N.D."/>
            <person name="Abad J.P."/>
            <person name="Abt D.N."/>
            <person name="Adryan B."/>
            <person name="Aguade M."/>
            <person name="Akashi H."/>
            <person name="Anderson W.W."/>
            <person name="Aquadro C.F."/>
            <person name="Ardell D.H."/>
            <person name="Arguello R."/>
            <person name="Artieri C.G."/>
            <person name="Barbash D.A."/>
            <person name="Barker D."/>
            <person name="Barsanti P."/>
            <person name="Batterham P."/>
            <person name="Batzoglou S."/>
            <person name="Begun D."/>
            <person name="Bhutkar A."/>
            <person name="Blanco E."/>
            <person name="Bosak S.A."/>
            <person name="Bradley R.K."/>
            <person name="Brand A.D."/>
            <person name="Brent M.R."/>
            <person name="Brooks A.N."/>
            <person name="Brown R.H."/>
            <person name="Butlin R.K."/>
            <person name="Caggese C."/>
            <person name="Calvi B.R."/>
            <person name="Bernardo de Carvalho A."/>
            <person name="Caspi A."/>
            <person name="Castrezana S."/>
            <person name="Celniker S.E."/>
            <person name="Chang J.L."/>
            <person name="Chapple C."/>
            <person name="Chatterji S."/>
            <person name="Chinwalla A."/>
            <person name="Civetta A."/>
            <person name="Clifton S.W."/>
            <person name="Comeron J.M."/>
            <person name="Costello J.C."/>
            <person name="Coyne J.A."/>
            <person name="Daub J."/>
            <person name="David R.G."/>
            <person name="Delcher A.L."/>
            <person name="Delehaunty K."/>
            <person name="Do C.B."/>
            <person name="Ebling H."/>
            <person name="Edwards K."/>
            <person name="Eickbush T."/>
            <person name="Evans J.D."/>
            <person name="Filipski A."/>
            <person name="Findeiss S."/>
            <person name="Freyhult E."/>
            <person name="Fulton L."/>
            <person name="Fulton R."/>
            <person name="Garcia A.C."/>
            <person name="Gardiner A."/>
            <person name="Garfield D.A."/>
            <person name="Garvin B.E."/>
            <person name="Gibson G."/>
            <person name="Gilbert D."/>
            <person name="Gnerre S."/>
            <person name="Godfrey J."/>
            <person name="Good R."/>
            <person name="Gotea V."/>
            <person name="Gravely B."/>
            <person name="Greenberg A.J."/>
            <person name="Griffiths-Jones S."/>
            <person name="Gross S."/>
            <person name="Guigo R."/>
            <person name="Gustafson E.A."/>
            <person name="Haerty W."/>
            <person name="Hahn M.W."/>
            <person name="Halligan D.L."/>
            <person name="Halpern A.L."/>
            <person name="Halter G.M."/>
            <person name="Han M.V."/>
            <person name="Heger A."/>
            <person name="Hillier L."/>
            <person name="Hinrichs A.S."/>
            <person name="Holmes I."/>
            <person name="Hoskins R.A."/>
            <person name="Hubisz M.J."/>
            <person name="Hultmark D."/>
            <person name="Huntley M.A."/>
            <person name="Jaffe D.B."/>
            <person name="Jagadeeshan S."/>
            <person name="Jeck W.R."/>
            <person name="Johnson J."/>
            <person name="Jones C.D."/>
            <person name="Jordan W.C."/>
            <person name="Karpen G.H."/>
            <person name="Kataoka E."/>
            <person name="Keightley P.D."/>
            <person name="Kheradpour P."/>
            <person name="Kirkness E.F."/>
            <person name="Koerich L.B."/>
            <person name="Kristiansen K."/>
            <person name="Kudrna D."/>
            <person name="Kulathinal R.J."/>
            <person name="Kumar S."/>
            <person name="Kwok R."/>
            <person name="Lander E."/>
            <person name="Langley C.H."/>
            <person name="Lapoint R."/>
            <person name="Lazzaro B.P."/>
            <person name="Lee S.J."/>
            <person name="Levesque L."/>
            <person name="Li R."/>
            <person name="Lin C.F."/>
            <person name="Lin M.F."/>
            <person name="Lindblad-Toh K."/>
            <person name="Llopart A."/>
            <person name="Long M."/>
            <person name="Low L."/>
            <person name="Lozovsky E."/>
            <person name="Lu J."/>
            <person name="Luo M."/>
            <person name="Machado C.A."/>
            <person name="Makalowski W."/>
            <person name="Marzo M."/>
            <person name="Matsuda M."/>
            <person name="Matzkin L."/>
            <person name="McAllister B."/>
            <person name="McBride C.S."/>
            <person name="McKernan B."/>
            <person name="McKernan K."/>
            <person name="Mendez-Lago M."/>
            <person name="Minx P."/>
            <person name="Mollenhauer M.U."/>
            <person name="Montooth K."/>
            <person name="Mount S.M."/>
            <person name="Mu X."/>
            <person name="Myers E."/>
            <person name="Negre B."/>
            <person name="Newfeld S."/>
            <person name="Nielsen R."/>
            <person name="Noor M.A."/>
            <person name="O'Grady P."/>
            <person name="Pachter L."/>
            <person name="Papaceit M."/>
            <person name="Parisi M.J."/>
            <person name="Parisi M."/>
            <person name="Parts L."/>
            <person name="Pedersen J.S."/>
            <person name="Pesole G."/>
            <person name="Phillippy A.M."/>
            <person name="Ponting C.P."/>
            <person name="Pop M."/>
            <person name="Porcelli D."/>
            <person name="Powell J.R."/>
            <person name="Prohaska S."/>
            <person name="Pruitt K."/>
            <person name="Puig M."/>
            <person name="Quesneville H."/>
            <person name="Ram K.R."/>
            <person name="Rand D."/>
            <person name="Rasmussen M.D."/>
            <person name="Reed L.K."/>
            <person name="Reenan R."/>
            <person name="Reily A."/>
            <person name="Remington K.A."/>
            <person name="Rieger T.T."/>
            <person name="Ritchie M.G."/>
            <person name="Robin C."/>
            <person name="Rogers Y.H."/>
            <person name="Rohde C."/>
            <person name="Rozas J."/>
            <person name="Rubenfield M.J."/>
            <person name="Ruiz A."/>
            <person name="Russo S."/>
            <person name="Salzberg S.L."/>
            <person name="Sanchez-Gracia A."/>
            <person name="Saranga D.J."/>
            <person name="Sato H."/>
            <person name="Schaeffer S.W."/>
            <person name="Schatz M.C."/>
            <person name="Schlenke T."/>
            <person name="Schwartz R."/>
            <person name="Segarra C."/>
            <person name="Singh R.S."/>
            <person name="Sirot L."/>
            <person name="Sirota M."/>
            <person name="Sisneros N.B."/>
            <person name="Smith C.D."/>
            <person name="Smith T.F."/>
            <person name="Spieth J."/>
            <person name="Stage D.E."/>
            <person name="Stark A."/>
            <person name="Stephan W."/>
            <person name="Strausberg R.L."/>
            <person name="Strempel S."/>
            <person name="Sturgill D."/>
            <person name="Sutton G."/>
            <person name="Sutton G.G."/>
            <person name="Tao W."/>
            <person name="Teichmann S."/>
            <person name="Tobari Y.N."/>
            <person name="Tomimura Y."/>
            <person name="Tsolas J.M."/>
            <person name="Valente V.L."/>
            <person name="Venter E."/>
            <person name="Venter J.C."/>
            <person name="Vicario S."/>
            <person name="Vieira F.G."/>
            <person name="Vilella A.J."/>
            <person name="Villasante A."/>
            <person name="Walenz B."/>
            <person name="Wang J."/>
            <person name="Wasserman M."/>
            <person name="Watts T."/>
            <person name="Wilson D."/>
            <person name="Wilson R.K."/>
            <person name="Wing R.A."/>
            <person name="Wolfner M.F."/>
            <person name="Wong A."/>
            <person name="Wong G.K."/>
            <person name="Wu C.I."/>
            <person name="Wu G."/>
            <person name="Yamamoto D."/>
            <person name="Yang H.P."/>
            <person name="Yang S.P."/>
            <person name="Yorke J.A."/>
            <person name="Yoshida K."/>
            <person name="Zdobnov E."/>
            <person name="Zhang P."/>
            <person name="Zhang Y."/>
            <person name="Zimin A.V."/>
            <person name="Baldwin J."/>
            <person name="Abdouelleil A."/>
            <person name="Abdulkadir J."/>
            <person name="Abebe A."/>
            <person name="Abera B."/>
            <person name="Abreu J."/>
            <person name="Acer S.C."/>
            <person name="Aftuck L."/>
            <person name="Alexander A."/>
            <person name="An P."/>
            <person name="Anderson E."/>
            <person name="Anderson S."/>
            <person name="Arachi H."/>
            <person name="Azer M."/>
            <person name="Bachantsang P."/>
            <person name="Barry A."/>
            <person name="Bayul T."/>
            <person name="Berlin A."/>
            <person name="Bessette D."/>
            <person name="Bloom T."/>
            <person name="Blye J."/>
            <person name="Boguslavskiy L."/>
            <person name="Bonnet C."/>
            <person name="Boukhgalter B."/>
            <person name="Bourzgui I."/>
            <person name="Brown A."/>
            <person name="Cahill P."/>
            <person name="Channer S."/>
            <person name="Cheshatsang Y."/>
            <person name="Chuda L."/>
            <person name="Citroen M."/>
            <person name="Collymore A."/>
            <person name="Cooke P."/>
            <person name="Costello M."/>
            <person name="D'Aco K."/>
            <person name="Daza R."/>
            <person name="De Haan G."/>
            <person name="DeGray S."/>
            <person name="DeMaso C."/>
            <person name="Dhargay N."/>
            <person name="Dooley K."/>
            <person name="Dooley E."/>
            <person name="Doricent M."/>
            <person name="Dorje P."/>
            <person name="Dorjee K."/>
            <person name="Dupes A."/>
            <person name="Elong R."/>
            <person name="Falk J."/>
            <person name="Farina A."/>
            <person name="Faro S."/>
            <person name="Ferguson D."/>
            <person name="Fisher S."/>
            <person name="Foley C.D."/>
            <person name="Franke A."/>
            <person name="Friedrich D."/>
            <person name="Gadbois L."/>
            <person name="Gearin G."/>
            <person name="Gearin C.R."/>
            <person name="Giannoukos G."/>
            <person name="Goode T."/>
            <person name="Graham J."/>
            <person name="Grandbois E."/>
            <person name="Grewal S."/>
            <person name="Gyaltsen K."/>
            <person name="Hafez N."/>
            <person name="Hagos B."/>
            <person name="Hall J."/>
            <person name="Henson C."/>
            <person name="Hollinger A."/>
            <person name="Honan T."/>
            <person name="Huard M.D."/>
            <person name="Hughes L."/>
            <person name="Hurhula B."/>
            <person name="Husby M.E."/>
            <person name="Kamat A."/>
            <person name="Kanga B."/>
            <person name="Kashin S."/>
            <person name="Khazanovich D."/>
            <person name="Kisner P."/>
            <person name="Lance K."/>
            <person name="Lara M."/>
            <person name="Lee W."/>
            <person name="Lennon N."/>
            <person name="Letendre F."/>
            <person name="LeVine R."/>
            <person name="Lipovsky A."/>
            <person name="Liu X."/>
            <person name="Liu J."/>
            <person name="Liu S."/>
            <person name="Lokyitsang T."/>
            <person name="Lokyitsang Y."/>
            <person name="Lubonja R."/>
            <person name="Lui A."/>
            <person name="MacDonald P."/>
            <person name="Magnisalis V."/>
            <person name="Maru K."/>
            <person name="Matthews C."/>
            <person name="McCusker W."/>
            <person name="McDonough S."/>
            <person name="Mehta T."/>
            <person name="Meldrim J."/>
            <person name="Meneus L."/>
            <person name="Mihai O."/>
            <person name="Mihalev A."/>
            <person name="Mihova T."/>
            <person name="Mittelman R."/>
            <person name="Mlenga V."/>
            <person name="Montmayeur A."/>
            <person name="Mulrain L."/>
            <person name="Navidi A."/>
            <person name="Naylor J."/>
            <person name="Negash T."/>
            <person name="Nguyen T."/>
            <person name="Nguyen N."/>
            <person name="Nicol R."/>
            <person name="Norbu C."/>
            <person name="Norbu N."/>
            <person name="Novod N."/>
            <person name="O'Neill B."/>
            <person name="Osman S."/>
            <person name="Markiewicz E."/>
            <person name="Oyono O.L."/>
            <person name="Patti C."/>
            <person name="Phunkhang P."/>
            <person name="Pierre F."/>
            <person name="Priest M."/>
            <person name="Raghuraman S."/>
            <person name="Rege F."/>
            <person name="Reyes R."/>
            <person name="Rise C."/>
            <person name="Rogov P."/>
            <person name="Ross K."/>
            <person name="Ryan E."/>
            <person name="Settipalli S."/>
            <person name="Shea T."/>
            <person name="Sherpa N."/>
            <person name="Shi L."/>
            <person name="Shih D."/>
            <person name="Sparrow T."/>
            <person name="Spaulding J."/>
            <person name="Stalker J."/>
            <person name="Stange-Thomann N."/>
            <person name="Stavropoulos S."/>
            <person name="Stone C."/>
            <person name="Strader C."/>
            <person name="Tesfaye S."/>
            <person name="Thomson T."/>
            <person name="Thoulutsang Y."/>
            <person name="Thoulutsang D."/>
            <person name="Topham K."/>
            <person name="Topping I."/>
            <person name="Tsamla T."/>
            <person name="Vassiliev H."/>
            <person name="Vo A."/>
            <person name="Wangchuk T."/>
            <person name="Wangdi T."/>
            <person name="Weiand M."/>
            <person name="Wilkinson J."/>
            <person name="Wilson A."/>
            <person name="Yadav S."/>
            <person name="Young G."/>
            <person name="Yu Q."/>
            <person name="Zembek L."/>
            <person name="Zhong D."/>
            <person name="Zimmer A."/>
            <person name="Zwirko Z."/>
            <person name="Jaffe D.B."/>
            <person name="Alvarez P."/>
            <person name="Brockman W."/>
            <person name="Butler J."/>
            <person name="Chin C."/>
            <person name="Gnerre S."/>
            <person name="Grabherr M."/>
            <person name="Kleber M."/>
            <person name="Mauceli E."/>
            <person name="MacCallum I."/>
        </authorList>
    </citation>
    <scope>NUCLEOTIDE SEQUENCE [LARGE SCALE GENOMIC DNA]</scope>
    <source>
        <strain evidence="3">Tucson 14030-0811.24</strain>
    </source>
</reference>
<dbReference type="SMR" id="B4NLN6"/>
<keyword evidence="3" id="KW-1185">Reference proteome</keyword>
<organism evidence="2 3">
    <name type="scientific">Drosophila willistoni</name>
    <name type="common">Fruit fly</name>
    <dbReference type="NCBI Taxonomy" id="7260"/>
    <lineage>
        <taxon>Eukaryota</taxon>
        <taxon>Metazoa</taxon>
        <taxon>Ecdysozoa</taxon>
        <taxon>Arthropoda</taxon>
        <taxon>Hexapoda</taxon>
        <taxon>Insecta</taxon>
        <taxon>Pterygota</taxon>
        <taxon>Neoptera</taxon>
        <taxon>Endopterygota</taxon>
        <taxon>Diptera</taxon>
        <taxon>Brachycera</taxon>
        <taxon>Muscomorpha</taxon>
        <taxon>Ephydroidea</taxon>
        <taxon>Drosophilidae</taxon>
        <taxon>Drosophila</taxon>
        <taxon>Sophophora</taxon>
    </lineage>
</organism>
<evidence type="ECO:0000313" key="2">
    <source>
        <dbReference type="EMBL" id="EDW85275.1"/>
    </source>
</evidence>
<dbReference type="OMA" id="EDEFQRC"/>
<feature type="coiled-coil region" evidence="1">
    <location>
        <begin position="32"/>
        <end position="63"/>
    </location>
</feature>
<dbReference type="InParanoid" id="B4NLN6"/>
<accession>B4NLN6</accession>
<keyword evidence="1" id="KW-0175">Coiled coil</keyword>
<dbReference type="Proteomes" id="UP000007798">
    <property type="component" value="Unassembled WGS sequence"/>
</dbReference>
<gene>
    <name evidence="2" type="primary">Dwil\GK18370</name>
    <name evidence="2" type="ORF">Dwil_GK18370</name>
</gene>
<dbReference type="HOGENOM" id="CLU_1877567_0_0_1"/>
<dbReference type="Gene3D" id="1.10.287.510">
    <property type="entry name" value="Helix hairpin bin"/>
    <property type="match status" value="1"/>
</dbReference>
<proteinExistence type="predicted"/>
<evidence type="ECO:0000256" key="1">
    <source>
        <dbReference type="SAM" id="Coils"/>
    </source>
</evidence>
<dbReference type="OrthoDB" id="7883414at2759"/>
<evidence type="ECO:0000313" key="3">
    <source>
        <dbReference type="Proteomes" id="UP000007798"/>
    </source>
</evidence>
<dbReference type="EMBL" id="CH964274">
    <property type="protein sequence ID" value="EDW85275.1"/>
    <property type="molecule type" value="Genomic_DNA"/>
</dbReference>
<dbReference type="eggNOG" id="ENOG502TCI8">
    <property type="taxonomic scope" value="Eukaryota"/>
</dbReference>
<name>B4NLN6_DROWI</name>